<evidence type="ECO:0000259" key="3">
    <source>
        <dbReference type="Pfam" id="PF00460"/>
    </source>
</evidence>
<dbReference type="AlphaFoldDB" id="A0A377FRG6"/>
<evidence type="ECO:0000256" key="2">
    <source>
        <dbReference type="RuleBase" id="RU362116"/>
    </source>
</evidence>
<proteinExistence type="inferred from homology"/>
<dbReference type="STRING" id="1397694.GCA_000702585_01015"/>
<dbReference type="EMBL" id="UGGP01000001">
    <property type="protein sequence ID" value="STO07154.1"/>
    <property type="molecule type" value="Genomic_DNA"/>
</dbReference>
<dbReference type="Pfam" id="PF00460">
    <property type="entry name" value="Flg_bb_rod"/>
    <property type="match status" value="1"/>
</dbReference>
<dbReference type="GO" id="GO:0009425">
    <property type="term" value="C:bacterial-type flagellum basal body"/>
    <property type="evidence" value="ECO:0007669"/>
    <property type="project" value="UniProtKB-SubCell"/>
</dbReference>
<dbReference type="InterPro" id="IPR020013">
    <property type="entry name" value="Flagellar_FlgE/F/G"/>
</dbReference>
<dbReference type="InterPro" id="IPR001444">
    <property type="entry name" value="Flag_bb_rod_N"/>
</dbReference>
<sequence length="257" mass="27533">MLRGLYTAAGAMNALQRQQEILSNNLGNVRTPGFKASNGVVRSFPDMLLAQVSNPGNGRSRVQGQVGTLSTGVYLQETMPRLSAGSISETGSPTDVYLKAPAGFTGAPMFAVEQNGETLYTTNGRFAVDEGRFLRSADGGYVLSDAGARIQLPSSEFTLSAAGQITSLGENVATLGAYQIDDLATLEQVGNDYRVNGDAPELAPVAFQQGFIEEANVNLDQTMADLMMTYRQFEANQKVVQAYDKSAERAIEIARVR</sequence>
<dbReference type="Pfam" id="PF22692">
    <property type="entry name" value="LlgE_F_G_D1"/>
    <property type="match status" value="1"/>
</dbReference>
<comment type="similarity">
    <text evidence="1 2">Belongs to the flagella basal body rod proteins family.</text>
</comment>
<dbReference type="InterPro" id="IPR053967">
    <property type="entry name" value="LlgE_F_G-like_D1"/>
</dbReference>
<dbReference type="PANTHER" id="PTHR30435:SF19">
    <property type="entry name" value="FLAGELLAR BASAL-BODY ROD PROTEIN FLGG"/>
    <property type="match status" value="1"/>
</dbReference>
<dbReference type="InterPro" id="IPR010930">
    <property type="entry name" value="Flg_bb/hook_C_dom"/>
</dbReference>
<dbReference type="Pfam" id="PF06429">
    <property type="entry name" value="Flg_bbr_C"/>
    <property type="match status" value="1"/>
</dbReference>
<dbReference type="RefSeq" id="WP_029334277.1">
    <property type="nucleotide sequence ID" value="NZ_UGGP01000001.1"/>
</dbReference>
<feature type="domain" description="Flagellar basal body rod protein N-terminal" evidence="3">
    <location>
        <begin position="5"/>
        <end position="35"/>
    </location>
</feature>
<dbReference type="InterPro" id="IPR037925">
    <property type="entry name" value="FlgE/F/G-like"/>
</dbReference>
<accession>A0A377FRG6</accession>
<evidence type="ECO:0000256" key="1">
    <source>
        <dbReference type="ARBA" id="ARBA00009677"/>
    </source>
</evidence>
<name>A0A377FRG6_9BACL</name>
<dbReference type="GO" id="GO:0071978">
    <property type="term" value="P:bacterial-type flagellum-dependent swarming motility"/>
    <property type="evidence" value="ECO:0007669"/>
    <property type="project" value="TreeGrafter"/>
</dbReference>
<evidence type="ECO:0000259" key="4">
    <source>
        <dbReference type="Pfam" id="PF06429"/>
    </source>
</evidence>
<dbReference type="SUPFAM" id="SSF117143">
    <property type="entry name" value="Flagellar hook protein flgE"/>
    <property type="match status" value="1"/>
</dbReference>
<evidence type="ECO:0000313" key="6">
    <source>
        <dbReference type="EMBL" id="STO07154.1"/>
    </source>
</evidence>
<comment type="subcellular location">
    <subcellularLocation>
        <location evidence="2">Bacterial flagellum basal body</location>
    </subcellularLocation>
</comment>
<dbReference type="Proteomes" id="UP000254060">
    <property type="component" value="Unassembled WGS sequence"/>
</dbReference>
<dbReference type="PANTHER" id="PTHR30435">
    <property type="entry name" value="FLAGELLAR PROTEIN"/>
    <property type="match status" value="1"/>
</dbReference>
<keyword evidence="2" id="KW-0975">Bacterial flagellum</keyword>
<feature type="domain" description="Flagellar basal-body/hook protein C-terminal" evidence="4">
    <location>
        <begin position="208"/>
        <end position="252"/>
    </location>
</feature>
<evidence type="ECO:0000259" key="5">
    <source>
        <dbReference type="Pfam" id="PF22692"/>
    </source>
</evidence>
<dbReference type="NCBIfam" id="TIGR03506">
    <property type="entry name" value="FlgEFG_subfam"/>
    <property type="match status" value="1"/>
</dbReference>
<dbReference type="OrthoDB" id="9800375at2"/>
<evidence type="ECO:0000313" key="7">
    <source>
        <dbReference type="Proteomes" id="UP000254060"/>
    </source>
</evidence>
<protein>
    <submittedName>
        <fullName evidence="6">Distal rod protein</fullName>
    </submittedName>
</protein>
<reference evidence="6 7" key="1">
    <citation type="submission" date="2018-06" db="EMBL/GenBank/DDBJ databases">
        <authorList>
            <consortium name="Pathogen Informatics"/>
            <person name="Doyle S."/>
        </authorList>
    </citation>
    <scope>NUCLEOTIDE SEQUENCE [LARGE SCALE GENOMIC DNA]</scope>
    <source>
        <strain evidence="6 7">NCTC13163</strain>
    </source>
</reference>
<gene>
    <name evidence="6" type="primary">flgG_1</name>
    <name evidence="6" type="ORF">NCTC13163_00499</name>
</gene>
<organism evidence="6 7">
    <name type="scientific">Exiguobacterium aurantiacum</name>
    <dbReference type="NCBI Taxonomy" id="33987"/>
    <lineage>
        <taxon>Bacteria</taxon>
        <taxon>Bacillati</taxon>
        <taxon>Bacillota</taxon>
        <taxon>Bacilli</taxon>
        <taxon>Bacillales</taxon>
        <taxon>Bacillales Family XII. Incertae Sedis</taxon>
        <taxon>Exiguobacterium</taxon>
    </lineage>
</organism>
<feature type="domain" description="Flagellar hook protein FlgE/F/G-like D1" evidence="5">
    <location>
        <begin position="106"/>
        <end position="166"/>
    </location>
</feature>